<evidence type="ECO:0000313" key="4">
    <source>
        <dbReference type="Proteomes" id="UP000029647"/>
    </source>
</evidence>
<reference evidence="3 4" key="1">
    <citation type="journal article" date="2014" name="Genome Announc.">
        <title>Draft Genome Sequences of Marine Flavobacterium Nonlabens Strains NR17, NR24, NR27, NR32, NR33, and Ara13.</title>
        <authorList>
            <person name="Nakanishi M."/>
            <person name="Meirelles P."/>
            <person name="Suzuki R."/>
            <person name="Takatani N."/>
            <person name="Mino S."/>
            <person name="Suda W."/>
            <person name="Oshima K."/>
            <person name="Hattori M."/>
            <person name="Ohkuma M."/>
            <person name="Hosokawa M."/>
            <person name="Miyashita K."/>
            <person name="Thompson F.L."/>
            <person name="Niwa A."/>
            <person name="Sawabe T."/>
            <person name="Sawabe T."/>
        </authorList>
    </citation>
    <scope>NUCLEOTIDE SEQUENCE [LARGE SCALE GENOMIC DNA]</scope>
    <source>
        <strain evidence="2">JCM 19275</strain>
        <strain evidence="1">JCM 19314</strain>
        <strain evidence="4">JCM19275</strain>
        <strain evidence="3">JCM19314</strain>
    </source>
</reference>
<name>A0A090WIC5_NONUL</name>
<comment type="caution">
    <text evidence="2">The sequence shown here is derived from an EMBL/GenBank/DDBJ whole genome shotgun (WGS) entry which is preliminary data.</text>
</comment>
<dbReference type="EMBL" id="BBNT01000015">
    <property type="protein sequence ID" value="GAL76731.1"/>
    <property type="molecule type" value="Genomic_DNA"/>
</dbReference>
<dbReference type="Proteomes" id="UP000029226">
    <property type="component" value="Unassembled WGS sequence"/>
</dbReference>
<protein>
    <submittedName>
        <fullName evidence="2">Uncharacterized protein</fullName>
    </submittedName>
</protein>
<accession>A0A090WIC5</accession>
<dbReference type="AlphaFoldDB" id="A0A090WIC5"/>
<evidence type="ECO:0000313" key="2">
    <source>
        <dbReference type="EMBL" id="GAL76731.1"/>
    </source>
</evidence>
<organism evidence="2 4">
    <name type="scientific">Nonlabens ulvanivorans</name>
    <name type="common">Persicivirga ulvanivorans</name>
    <dbReference type="NCBI Taxonomy" id="906888"/>
    <lineage>
        <taxon>Bacteria</taxon>
        <taxon>Pseudomonadati</taxon>
        <taxon>Bacteroidota</taxon>
        <taxon>Flavobacteriia</taxon>
        <taxon>Flavobacteriales</taxon>
        <taxon>Flavobacteriaceae</taxon>
        <taxon>Nonlabens</taxon>
    </lineage>
</organism>
<evidence type="ECO:0000313" key="1">
    <source>
        <dbReference type="EMBL" id="GAL01367.1"/>
    </source>
</evidence>
<dbReference type="Proteomes" id="UP000029647">
    <property type="component" value="Unassembled WGS sequence"/>
</dbReference>
<gene>
    <name evidence="2" type="ORF">JCM19275_2067</name>
    <name evidence="1" type="ORF">JCM19314_811</name>
</gene>
<sequence length="38" mass="4348">MVMDIKEGFNYAFAEALYATPIFIKHHLIHFSSFMGGI</sequence>
<dbReference type="EMBL" id="BBMM01000010">
    <property type="protein sequence ID" value="GAL01367.1"/>
    <property type="molecule type" value="Genomic_DNA"/>
</dbReference>
<evidence type="ECO:0000313" key="3">
    <source>
        <dbReference type="Proteomes" id="UP000029226"/>
    </source>
</evidence>
<proteinExistence type="predicted"/>